<gene>
    <name evidence="2" type="ORF">FM104_11420</name>
</gene>
<keyword evidence="1" id="KW-0812">Transmembrane</keyword>
<feature type="transmembrane region" description="Helical" evidence="1">
    <location>
        <begin position="71"/>
        <end position="94"/>
    </location>
</feature>
<evidence type="ECO:0000313" key="2">
    <source>
        <dbReference type="EMBL" id="SJN41464.1"/>
    </source>
</evidence>
<sequence>MVPLTLRLLVVAEDVYPDFDAVGGRSTLMSIVGALLTITLIIAVLMLVICAIVWAVSTAHGNFQAASRGRVGVFVALGAAALAGAGVAWMNFLLNVGSTL</sequence>
<dbReference type="InterPro" id="IPR046094">
    <property type="entry name" value="DUF6112"/>
</dbReference>
<proteinExistence type="predicted"/>
<feature type="transmembrane region" description="Helical" evidence="1">
    <location>
        <begin position="31"/>
        <end position="59"/>
    </location>
</feature>
<keyword evidence="3" id="KW-1185">Reference proteome</keyword>
<dbReference type="Pfam" id="PF19607">
    <property type="entry name" value="DUF6112"/>
    <property type="match status" value="1"/>
</dbReference>
<dbReference type="Proteomes" id="UP000196320">
    <property type="component" value="Unassembled WGS sequence"/>
</dbReference>
<accession>A0A1R4KBD4</accession>
<name>A0A1R4KBD4_9MICO</name>
<dbReference type="RefSeq" id="WP_256971630.1">
    <property type="nucleotide sequence ID" value="NZ_FUKO01000029.1"/>
</dbReference>
<evidence type="ECO:0000313" key="3">
    <source>
        <dbReference type="Proteomes" id="UP000196320"/>
    </source>
</evidence>
<protein>
    <submittedName>
        <fullName evidence="2">Putative integral membrane protein</fullName>
    </submittedName>
</protein>
<keyword evidence="1" id="KW-1133">Transmembrane helix</keyword>
<evidence type="ECO:0000256" key="1">
    <source>
        <dbReference type="SAM" id="Phobius"/>
    </source>
</evidence>
<organism evidence="2 3">
    <name type="scientific">Microbacterium esteraromaticum</name>
    <dbReference type="NCBI Taxonomy" id="57043"/>
    <lineage>
        <taxon>Bacteria</taxon>
        <taxon>Bacillati</taxon>
        <taxon>Actinomycetota</taxon>
        <taxon>Actinomycetes</taxon>
        <taxon>Micrococcales</taxon>
        <taxon>Microbacteriaceae</taxon>
        <taxon>Microbacterium</taxon>
    </lineage>
</organism>
<dbReference type="EMBL" id="FUKO01000029">
    <property type="protein sequence ID" value="SJN41464.1"/>
    <property type="molecule type" value="Genomic_DNA"/>
</dbReference>
<reference evidence="2 3" key="1">
    <citation type="submission" date="2017-02" db="EMBL/GenBank/DDBJ databases">
        <authorList>
            <person name="Peterson S.W."/>
        </authorList>
    </citation>
    <scope>NUCLEOTIDE SEQUENCE [LARGE SCALE GENOMIC DNA]</scope>
    <source>
        <strain evidence="2 3">B Mb 05.01</strain>
    </source>
</reference>
<keyword evidence="1" id="KW-0472">Membrane</keyword>
<dbReference type="AlphaFoldDB" id="A0A1R4KBD4"/>